<reference evidence="1" key="1">
    <citation type="journal article" date="2015" name="Nature">
        <title>Complex archaea that bridge the gap between prokaryotes and eukaryotes.</title>
        <authorList>
            <person name="Spang A."/>
            <person name="Saw J.H."/>
            <person name="Jorgensen S.L."/>
            <person name="Zaremba-Niedzwiedzka K."/>
            <person name="Martijn J."/>
            <person name="Lind A.E."/>
            <person name="van Eijk R."/>
            <person name="Schleper C."/>
            <person name="Guy L."/>
            <person name="Ettema T.J."/>
        </authorList>
    </citation>
    <scope>NUCLEOTIDE SEQUENCE</scope>
</reference>
<accession>A0A0F9KH62</accession>
<comment type="caution">
    <text evidence="1">The sequence shown here is derived from an EMBL/GenBank/DDBJ whole genome shotgun (WGS) entry which is preliminary data.</text>
</comment>
<proteinExistence type="predicted"/>
<dbReference type="EMBL" id="LAZR01015103">
    <property type="protein sequence ID" value="KKM14635.1"/>
    <property type="molecule type" value="Genomic_DNA"/>
</dbReference>
<protein>
    <submittedName>
        <fullName evidence="1">Uncharacterized protein</fullName>
    </submittedName>
</protein>
<gene>
    <name evidence="1" type="ORF">LCGC14_1704220</name>
</gene>
<name>A0A0F9KH62_9ZZZZ</name>
<dbReference type="AlphaFoldDB" id="A0A0F9KH62"/>
<organism evidence="1">
    <name type="scientific">marine sediment metagenome</name>
    <dbReference type="NCBI Taxonomy" id="412755"/>
    <lineage>
        <taxon>unclassified sequences</taxon>
        <taxon>metagenomes</taxon>
        <taxon>ecological metagenomes</taxon>
    </lineage>
</organism>
<sequence length="141" mass="16196">MKHCNTCDTSKQNDDFHKRAASIDGLAARCKSCQSEYDKTRANKPHRIMARREYARTEAGKQAATKAKVSYIQRNPTKRQAHNQVANALRDGRLEKQPCEVCGEKEVHAHHDDYAKPLDVRWLCNKHHNEWHRIHGEAANG</sequence>
<evidence type="ECO:0000313" key="1">
    <source>
        <dbReference type="EMBL" id="KKM14635.1"/>
    </source>
</evidence>